<keyword evidence="3" id="KW-0731">Sigma factor</keyword>
<dbReference type="InterPro" id="IPR007630">
    <property type="entry name" value="RNA_pol_sigma70_r4"/>
</dbReference>
<dbReference type="SUPFAM" id="SSF88659">
    <property type="entry name" value="Sigma3 and sigma4 domains of RNA polymerase sigma factors"/>
    <property type="match status" value="1"/>
</dbReference>
<dbReference type="Proteomes" id="UP000326179">
    <property type="component" value="Chromosome"/>
</dbReference>
<accession>A0A5Q0L5A9</accession>
<dbReference type="Gene3D" id="1.10.10.10">
    <property type="entry name" value="Winged helix-like DNA-binding domain superfamily/Winged helix DNA-binding domain"/>
    <property type="match status" value="1"/>
</dbReference>
<dbReference type="GO" id="GO:0016987">
    <property type="term" value="F:sigma factor activity"/>
    <property type="evidence" value="ECO:0007669"/>
    <property type="project" value="UniProtKB-KW"/>
</dbReference>
<dbReference type="InterPro" id="IPR007627">
    <property type="entry name" value="RNA_pol_sigma70_r2"/>
</dbReference>
<dbReference type="AlphaFoldDB" id="A0A5Q0L5A9"/>
<dbReference type="EMBL" id="CP045643">
    <property type="protein sequence ID" value="QFZ71916.1"/>
    <property type="molecule type" value="Genomic_DNA"/>
</dbReference>
<evidence type="ECO:0000256" key="1">
    <source>
        <dbReference type="ARBA" id="ARBA00010641"/>
    </source>
</evidence>
<dbReference type="SUPFAM" id="SSF88946">
    <property type="entry name" value="Sigma2 domain of RNA polymerase sigma factors"/>
    <property type="match status" value="1"/>
</dbReference>
<evidence type="ECO:0000259" key="7">
    <source>
        <dbReference type="Pfam" id="PF04545"/>
    </source>
</evidence>
<evidence type="ECO:0000256" key="5">
    <source>
        <dbReference type="ARBA" id="ARBA00023163"/>
    </source>
</evidence>
<reference evidence="8 9" key="1">
    <citation type="submission" date="2019-10" db="EMBL/GenBank/DDBJ databases">
        <title>A novel species.</title>
        <authorList>
            <person name="Gao J."/>
        </authorList>
    </citation>
    <scope>NUCLEOTIDE SEQUENCE [LARGE SCALE GENOMIC DNA]</scope>
    <source>
        <strain evidence="8 9">QMT-28</strain>
    </source>
</reference>
<dbReference type="InterPro" id="IPR039425">
    <property type="entry name" value="RNA_pol_sigma-70-like"/>
</dbReference>
<keyword evidence="5" id="KW-0804">Transcription</keyword>
<dbReference type="InterPro" id="IPR013325">
    <property type="entry name" value="RNA_pol_sigma_r2"/>
</dbReference>
<dbReference type="CDD" id="cd06171">
    <property type="entry name" value="Sigma70_r4"/>
    <property type="match status" value="1"/>
</dbReference>
<evidence type="ECO:0000313" key="8">
    <source>
        <dbReference type="EMBL" id="QFZ71916.1"/>
    </source>
</evidence>
<evidence type="ECO:0000313" key="9">
    <source>
        <dbReference type="Proteomes" id="UP000326179"/>
    </source>
</evidence>
<dbReference type="InterPro" id="IPR014284">
    <property type="entry name" value="RNA_pol_sigma-70_dom"/>
</dbReference>
<keyword evidence="2" id="KW-0805">Transcription regulation</keyword>
<dbReference type="Pfam" id="PF04542">
    <property type="entry name" value="Sigma70_r2"/>
    <property type="match status" value="1"/>
</dbReference>
<dbReference type="RefSeq" id="WP_153286283.1">
    <property type="nucleotide sequence ID" value="NZ_CP045643.1"/>
</dbReference>
<protein>
    <submittedName>
        <fullName evidence="8">Sigma-70 family RNA polymerase sigma factor</fullName>
    </submittedName>
</protein>
<feature type="domain" description="RNA polymerase sigma-70 region 2" evidence="6">
    <location>
        <begin position="22"/>
        <end position="89"/>
    </location>
</feature>
<evidence type="ECO:0000259" key="6">
    <source>
        <dbReference type="Pfam" id="PF04542"/>
    </source>
</evidence>
<organism evidence="8 9">
    <name type="scientific">Streptomyces fagopyri</name>
    <dbReference type="NCBI Taxonomy" id="2662397"/>
    <lineage>
        <taxon>Bacteria</taxon>
        <taxon>Bacillati</taxon>
        <taxon>Actinomycetota</taxon>
        <taxon>Actinomycetes</taxon>
        <taxon>Kitasatosporales</taxon>
        <taxon>Streptomycetaceae</taxon>
        <taxon>Streptomyces</taxon>
    </lineage>
</organism>
<dbReference type="PANTHER" id="PTHR43133:SF52">
    <property type="entry name" value="ECF RNA POLYMERASE SIGMA FACTOR SIGL"/>
    <property type="match status" value="1"/>
</dbReference>
<evidence type="ECO:0000256" key="2">
    <source>
        <dbReference type="ARBA" id="ARBA00023015"/>
    </source>
</evidence>
<evidence type="ECO:0000256" key="3">
    <source>
        <dbReference type="ARBA" id="ARBA00023082"/>
    </source>
</evidence>
<sequence>MNVTAIGSASAVSPEERALRDLYLEHGPALYSYVLRMLDWDTHRAEDVLQETLLRCWNKGNLTDAEGMAVRPWMFRVARNLVIDAHRTRMARPSEISGTNWLVDVHSEVDDVERLLSSMVLHKALQTLTPAHREVLWATFFADRTTQQVAEDLGIPRGTVKSRVYYALRSLRLALREHGVVVDELREEKPDTETDVTC</sequence>
<keyword evidence="9" id="KW-1185">Reference proteome</keyword>
<dbReference type="GO" id="GO:0003677">
    <property type="term" value="F:DNA binding"/>
    <property type="evidence" value="ECO:0007669"/>
    <property type="project" value="UniProtKB-KW"/>
</dbReference>
<dbReference type="GO" id="GO:0006352">
    <property type="term" value="P:DNA-templated transcription initiation"/>
    <property type="evidence" value="ECO:0007669"/>
    <property type="project" value="InterPro"/>
</dbReference>
<name>A0A5Q0L5A9_9ACTN</name>
<dbReference type="InterPro" id="IPR013324">
    <property type="entry name" value="RNA_pol_sigma_r3/r4-like"/>
</dbReference>
<proteinExistence type="inferred from homology"/>
<gene>
    <name evidence="8" type="ORF">GFH48_00280</name>
</gene>
<dbReference type="NCBIfam" id="TIGR02937">
    <property type="entry name" value="sigma70-ECF"/>
    <property type="match status" value="1"/>
</dbReference>
<dbReference type="KEGG" id="sfy:GFH48_00280"/>
<dbReference type="Gene3D" id="1.10.1740.10">
    <property type="match status" value="1"/>
</dbReference>
<feature type="domain" description="RNA polymerase sigma-70 region 4" evidence="7">
    <location>
        <begin position="124"/>
        <end position="172"/>
    </location>
</feature>
<dbReference type="Pfam" id="PF04545">
    <property type="entry name" value="Sigma70_r4"/>
    <property type="match status" value="1"/>
</dbReference>
<evidence type="ECO:0000256" key="4">
    <source>
        <dbReference type="ARBA" id="ARBA00023125"/>
    </source>
</evidence>
<keyword evidence="4" id="KW-0238">DNA-binding</keyword>
<dbReference type="InterPro" id="IPR036388">
    <property type="entry name" value="WH-like_DNA-bd_sf"/>
</dbReference>
<dbReference type="PANTHER" id="PTHR43133">
    <property type="entry name" value="RNA POLYMERASE ECF-TYPE SIGMA FACTO"/>
    <property type="match status" value="1"/>
</dbReference>
<comment type="similarity">
    <text evidence="1">Belongs to the sigma-70 factor family. ECF subfamily.</text>
</comment>